<comment type="subcellular location">
    <subcellularLocation>
        <location evidence="1">Endomembrane system</location>
    </subcellularLocation>
</comment>
<keyword evidence="3 6" id="KW-0812">Transmembrane</keyword>
<feature type="transmembrane region" description="Helical" evidence="6">
    <location>
        <begin position="208"/>
        <end position="232"/>
    </location>
</feature>
<proteinExistence type="predicted"/>
<evidence type="ECO:0008006" key="9">
    <source>
        <dbReference type="Google" id="ProtNLM"/>
    </source>
</evidence>
<name>A0A0D6L3U9_9BILA</name>
<feature type="transmembrane region" description="Helical" evidence="6">
    <location>
        <begin position="155"/>
        <end position="180"/>
    </location>
</feature>
<evidence type="ECO:0000256" key="1">
    <source>
        <dbReference type="ARBA" id="ARBA00004308"/>
    </source>
</evidence>
<dbReference type="SUPFAM" id="SSF53448">
    <property type="entry name" value="Nucleotide-diphospho-sugar transferases"/>
    <property type="match status" value="1"/>
</dbReference>
<dbReference type="GO" id="GO:0012505">
    <property type="term" value="C:endomembrane system"/>
    <property type="evidence" value="ECO:0007669"/>
    <property type="project" value="UniProtKB-SubCell"/>
</dbReference>
<dbReference type="Pfam" id="PF13641">
    <property type="entry name" value="Glyco_tranf_2_3"/>
    <property type="match status" value="1"/>
</dbReference>
<keyword evidence="2" id="KW-0808">Transferase</keyword>
<dbReference type="AlphaFoldDB" id="A0A0D6L3U9"/>
<accession>A0A0D6L3U9</accession>
<dbReference type="PANTHER" id="PTHR32044:SF80">
    <property type="entry name" value="XYLOGLUCAN GLYCOSYLTRANSFERASE 2-RELATED"/>
    <property type="match status" value="1"/>
</dbReference>
<keyword evidence="4 6" id="KW-1133">Transmembrane helix</keyword>
<dbReference type="EMBL" id="KE127437">
    <property type="protein sequence ID" value="EPB65670.1"/>
    <property type="molecule type" value="Genomic_DNA"/>
</dbReference>
<keyword evidence="5 6" id="KW-0472">Membrane</keyword>
<evidence type="ECO:0000313" key="7">
    <source>
        <dbReference type="EMBL" id="EPB65670.1"/>
    </source>
</evidence>
<reference evidence="7 8" key="1">
    <citation type="submission" date="2013-05" db="EMBL/GenBank/DDBJ databases">
        <title>Draft genome of the parasitic nematode Anyclostoma ceylanicum.</title>
        <authorList>
            <person name="Mitreva M."/>
        </authorList>
    </citation>
    <scope>NUCLEOTIDE SEQUENCE [LARGE SCALE GENOMIC DNA]</scope>
</reference>
<dbReference type="InterPro" id="IPR029044">
    <property type="entry name" value="Nucleotide-diphossugar_trans"/>
</dbReference>
<sequence length="294" mass="33284">MDRVEGDFIAIFDADFIPEPDFLIQTMPYFQDEQVGVVQTRWGHLNKDYSLLTELQAFGLNGHFAIEQGGRNSAGHFINFNGTGGIWRKACIEDAGGWEHDTLTEDLDLSYRAQMKGWKFQYLEDVVSPAELPITMSALKSQQHRWMKGGFIGRFFTFLIMSMGMSINNTVAVIEGYLGIKSSFVRTPKFNVSRKSEFKQNKYDKKKLSIVNILEGIFAVVFLFTAINRAIYGDLGMVPFHLMLGIGFGMDSLTIYPPFRLPDSPGQSVSASYKSDLPYRKEFLCNRPGECRNA</sequence>
<dbReference type="Gene3D" id="3.90.550.10">
    <property type="entry name" value="Spore Coat Polysaccharide Biosynthesis Protein SpsA, Chain A"/>
    <property type="match status" value="1"/>
</dbReference>
<gene>
    <name evidence="7" type="ORF">ANCCEY_15263</name>
</gene>
<evidence type="ECO:0000256" key="2">
    <source>
        <dbReference type="ARBA" id="ARBA00022679"/>
    </source>
</evidence>
<feature type="transmembrane region" description="Helical" evidence="6">
    <location>
        <begin position="238"/>
        <end position="256"/>
    </location>
</feature>
<dbReference type="Proteomes" id="UP000054495">
    <property type="component" value="Unassembled WGS sequence"/>
</dbReference>
<evidence type="ECO:0000256" key="6">
    <source>
        <dbReference type="SAM" id="Phobius"/>
    </source>
</evidence>
<evidence type="ECO:0000256" key="3">
    <source>
        <dbReference type="ARBA" id="ARBA00022692"/>
    </source>
</evidence>
<keyword evidence="8" id="KW-1185">Reference proteome</keyword>
<evidence type="ECO:0000313" key="8">
    <source>
        <dbReference type="Proteomes" id="UP000054495"/>
    </source>
</evidence>
<dbReference type="GO" id="GO:0016757">
    <property type="term" value="F:glycosyltransferase activity"/>
    <property type="evidence" value="ECO:0007669"/>
    <property type="project" value="TreeGrafter"/>
</dbReference>
<evidence type="ECO:0000256" key="4">
    <source>
        <dbReference type="ARBA" id="ARBA00022989"/>
    </source>
</evidence>
<organism evidence="7 8">
    <name type="scientific">Ancylostoma ceylanicum</name>
    <dbReference type="NCBI Taxonomy" id="53326"/>
    <lineage>
        <taxon>Eukaryota</taxon>
        <taxon>Metazoa</taxon>
        <taxon>Ecdysozoa</taxon>
        <taxon>Nematoda</taxon>
        <taxon>Chromadorea</taxon>
        <taxon>Rhabditida</taxon>
        <taxon>Rhabditina</taxon>
        <taxon>Rhabditomorpha</taxon>
        <taxon>Strongyloidea</taxon>
        <taxon>Ancylostomatidae</taxon>
        <taxon>Ancylostomatinae</taxon>
        <taxon>Ancylostoma</taxon>
    </lineage>
</organism>
<evidence type="ECO:0000256" key="5">
    <source>
        <dbReference type="ARBA" id="ARBA00023136"/>
    </source>
</evidence>
<protein>
    <recommendedName>
        <fullName evidence="9">Glycosyltransferase 2-like domain-containing protein</fullName>
    </recommendedName>
</protein>
<dbReference type="PANTHER" id="PTHR32044">
    <property type="entry name" value="GLUCOMANNAN 4-BETA-MANNOSYLTRANSFERASE 9"/>
    <property type="match status" value="1"/>
</dbReference>